<dbReference type="InterPro" id="IPR050317">
    <property type="entry name" value="Plant_Fungal_Acyltransferase"/>
</dbReference>
<protein>
    <submittedName>
        <fullName evidence="4">Uncharacterized protein</fullName>
    </submittedName>
</protein>
<keyword evidence="5" id="KW-1185">Reference proteome</keyword>
<organism evidence="4 5">
    <name type="scientific">Lolium multiflorum</name>
    <name type="common">Italian ryegrass</name>
    <name type="synonym">Lolium perenne subsp. multiflorum</name>
    <dbReference type="NCBI Taxonomy" id="4521"/>
    <lineage>
        <taxon>Eukaryota</taxon>
        <taxon>Viridiplantae</taxon>
        <taxon>Streptophyta</taxon>
        <taxon>Embryophyta</taxon>
        <taxon>Tracheophyta</taxon>
        <taxon>Spermatophyta</taxon>
        <taxon>Magnoliopsida</taxon>
        <taxon>Liliopsida</taxon>
        <taxon>Poales</taxon>
        <taxon>Poaceae</taxon>
        <taxon>BOP clade</taxon>
        <taxon>Pooideae</taxon>
        <taxon>Poodae</taxon>
        <taxon>Poeae</taxon>
        <taxon>Poeae Chloroplast Group 2 (Poeae type)</taxon>
        <taxon>Loliodinae</taxon>
        <taxon>Loliinae</taxon>
        <taxon>Lolium</taxon>
    </lineage>
</organism>
<comment type="similarity">
    <text evidence="1">Belongs to the plant acyltransferase family.</text>
</comment>
<evidence type="ECO:0000256" key="1">
    <source>
        <dbReference type="ARBA" id="ARBA00009861"/>
    </source>
</evidence>
<dbReference type="AlphaFoldDB" id="A0AAD8TVT5"/>
<dbReference type="Proteomes" id="UP001231189">
    <property type="component" value="Unassembled WGS sequence"/>
</dbReference>
<comment type="caution">
    <text evidence="4">The sequence shown here is derived from an EMBL/GenBank/DDBJ whole genome shotgun (WGS) entry which is preliminary data.</text>
</comment>
<evidence type="ECO:0000313" key="5">
    <source>
        <dbReference type="Proteomes" id="UP001231189"/>
    </source>
</evidence>
<evidence type="ECO:0000256" key="2">
    <source>
        <dbReference type="ARBA" id="ARBA00022679"/>
    </source>
</evidence>
<dbReference type="InterPro" id="IPR023213">
    <property type="entry name" value="CAT-like_dom_sf"/>
</dbReference>
<dbReference type="Gene3D" id="3.30.559.10">
    <property type="entry name" value="Chloramphenicol acetyltransferase-like domain"/>
    <property type="match status" value="2"/>
</dbReference>
<sequence length="436" mass="47072">MDRIGEVVVAESCLVMPSSETPRRALWLSPLDLFYANRGHIPLLYFYRPSSSGATDFFDVTRLKAALSKALVPFYPLAGRLDVGQDGRLQINCDGQGALFLVAHTSSLTVEDLSDFKPSPELRRLLVPHLNSAEAAPIICAIQVTFFRCGGVAIGAALHHVALDGNAASYFFRAWTAFCRDGERAVVDLPCHDRALLSAREPPVVRPDALSVLCPSLNLSEASGPVATEVFLLGKDHVSALKRICGGATTFCAVSAHMWRCMCLARRLLPGSTTRLVFPANVRRSLNPPLPDRYFGNAVVILAAAGKTQDIIAAGGLASVAGRIRGVIGRMDDEVVRSAVDQLELVKIDGRPARGSLPATDLRVISWLGMPLYDKDFRWGKPVAALRAESNYGGFVHLMDASPQEGGGVRVIVCAEAAIVSDFKRLLYANLQHSVL</sequence>
<dbReference type="PANTHER" id="PTHR31642:SF239">
    <property type="entry name" value="NPH3 DOMAIN-CONTAINING PROTEIN"/>
    <property type="match status" value="1"/>
</dbReference>
<dbReference type="GO" id="GO:0016747">
    <property type="term" value="F:acyltransferase activity, transferring groups other than amino-acyl groups"/>
    <property type="evidence" value="ECO:0007669"/>
    <property type="project" value="TreeGrafter"/>
</dbReference>
<proteinExistence type="inferred from homology"/>
<dbReference type="Pfam" id="PF02458">
    <property type="entry name" value="Transferase"/>
    <property type="match status" value="1"/>
</dbReference>
<evidence type="ECO:0000313" key="4">
    <source>
        <dbReference type="EMBL" id="KAK1692994.1"/>
    </source>
</evidence>
<keyword evidence="3" id="KW-0012">Acyltransferase</keyword>
<gene>
    <name evidence="4" type="ORF">QYE76_009691</name>
</gene>
<keyword evidence="2" id="KW-0808">Transferase</keyword>
<accession>A0AAD8TVT5</accession>
<reference evidence="4" key="1">
    <citation type="submission" date="2023-07" db="EMBL/GenBank/DDBJ databases">
        <title>A chromosome-level genome assembly of Lolium multiflorum.</title>
        <authorList>
            <person name="Chen Y."/>
            <person name="Copetti D."/>
            <person name="Kolliker R."/>
            <person name="Studer B."/>
        </authorList>
    </citation>
    <scope>NUCLEOTIDE SEQUENCE</scope>
    <source>
        <strain evidence="4">02402/16</strain>
        <tissue evidence="4">Leaf</tissue>
    </source>
</reference>
<evidence type="ECO:0000256" key="3">
    <source>
        <dbReference type="ARBA" id="ARBA00023315"/>
    </source>
</evidence>
<name>A0AAD8TVT5_LOLMU</name>
<dbReference type="EMBL" id="JAUUTY010000001">
    <property type="protein sequence ID" value="KAK1692994.1"/>
    <property type="molecule type" value="Genomic_DNA"/>
</dbReference>
<dbReference type="PANTHER" id="PTHR31642">
    <property type="entry name" value="TRICHOTHECENE 3-O-ACETYLTRANSFERASE"/>
    <property type="match status" value="1"/>
</dbReference>